<dbReference type="Proteomes" id="UP000663879">
    <property type="component" value="Unassembled WGS sequence"/>
</dbReference>
<evidence type="ECO:0000313" key="6">
    <source>
        <dbReference type="EMBL" id="CAF0883742.1"/>
    </source>
</evidence>
<dbReference type="Pfam" id="PF00076">
    <property type="entry name" value="RRM_1"/>
    <property type="match status" value="1"/>
</dbReference>
<evidence type="ECO:0000256" key="2">
    <source>
        <dbReference type="PROSITE-ProRule" id="PRU00176"/>
    </source>
</evidence>
<proteinExistence type="predicted"/>
<keyword evidence="2" id="KW-0694">RNA-binding</keyword>
<reference evidence="6" key="1">
    <citation type="submission" date="2021-02" db="EMBL/GenBank/DDBJ databases">
        <authorList>
            <person name="Nowell W R."/>
        </authorList>
    </citation>
    <scope>NUCLEOTIDE SEQUENCE</scope>
    <source>
        <strain evidence="6">Ploen Becks lab</strain>
    </source>
</reference>
<accession>A0A813YFV3</accession>
<feature type="region of interest" description="Disordered" evidence="3">
    <location>
        <begin position="120"/>
        <end position="162"/>
    </location>
</feature>
<evidence type="ECO:0000313" key="7">
    <source>
        <dbReference type="Proteomes" id="UP000663879"/>
    </source>
</evidence>
<dbReference type="SUPFAM" id="SSF54928">
    <property type="entry name" value="RNA-binding domain, RBD"/>
    <property type="match status" value="1"/>
</dbReference>
<dbReference type="InterPro" id="IPR050907">
    <property type="entry name" value="SRSF"/>
</dbReference>
<dbReference type="PROSITE" id="PS50102">
    <property type="entry name" value="RRM"/>
    <property type="match status" value="1"/>
</dbReference>
<dbReference type="SMART" id="SM00343">
    <property type="entry name" value="ZnF_C2HC"/>
    <property type="match status" value="1"/>
</dbReference>
<dbReference type="InterPro" id="IPR012677">
    <property type="entry name" value="Nucleotide-bd_a/b_plait_sf"/>
</dbReference>
<feature type="domain" description="RRM" evidence="4">
    <location>
        <begin position="4"/>
        <end position="79"/>
    </location>
</feature>
<dbReference type="InterPro" id="IPR001878">
    <property type="entry name" value="Znf_CCHC"/>
</dbReference>
<dbReference type="EMBL" id="CAJNOC010001685">
    <property type="protein sequence ID" value="CAF0883742.1"/>
    <property type="molecule type" value="Genomic_DNA"/>
</dbReference>
<dbReference type="Gene3D" id="3.30.70.330">
    <property type="match status" value="1"/>
</dbReference>
<dbReference type="SMART" id="SM00360">
    <property type="entry name" value="RRM"/>
    <property type="match status" value="1"/>
</dbReference>
<comment type="caution">
    <text evidence="6">The sequence shown here is derived from an EMBL/GenBank/DDBJ whole genome shotgun (WGS) entry which is preliminary data.</text>
</comment>
<name>A0A813YFV3_9BILA</name>
<dbReference type="GO" id="GO:0003723">
    <property type="term" value="F:RNA binding"/>
    <property type="evidence" value="ECO:0007669"/>
    <property type="project" value="UniProtKB-UniRule"/>
</dbReference>
<gene>
    <name evidence="6" type="ORF">OXX778_LOCUS10550</name>
</gene>
<evidence type="ECO:0000256" key="3">
    <source>
        <dbReference type="SAM" id="MobiDB-lite"/>
    </source>
</evidence>
<evidence type="ECO:0000256" key="1">
    <source>
        <dbReference type="PROSITE-ProRule" id="PRU00047"/>
    </source>
</evidence>
<keyword evidence="1" id="KW-0479">Metal-binding</keyword>
<dbReference type="GO" id="GO:0008270">
    <property type="term" value="F:zinc ion binding"/>
    <property type="evidence" value="ECO:0007669"/>
    <property type="project" value="UniProtKB-KW"/>
</dbReference>
<dbReference type="SUPFAM" id="SSF57756">
    <property type="entry name" value="Retrovirus zinc finger-like domains"/>
    <property type="match status" value="1"/>
</dbReference>
<feature type="compositionally biased region" description="Basic and acidic residues" evidence="3">
    <location>
        <begin position="120"/>
        <end position="139"/>
    </location>
</feature>
<dbReference type="OrthoDB" id="1099063at2759"/>
<feature type="domain" description="CCHC-type" evidence="5">
    <location>
        <begin position="105"/>
        <end position="120"/>
    </location>
</feature>
<protein>
    <submittedName>
        <fullName evidence="6">Uncharacterized protein</fullName>
    </submittedName>
</protein>
<dbReference type="InterPro" id="IPR036875">
    <property type="entry name" value="Znf_CCHC_sf"/>
</dbReference>
<organism evidence="6 7">
    <name type="scientific">Brachionus calyciflorus</name>
    <dbReference type="NCBI Taxonomy" id="104777"/>
    <lineage>
        <taxon>Eukaryota</taxon>
        <taxon>Metazoa</taxon>
        <taxon>Spiralia</taxon>
        <taxon>Gnathifera</taxon>
        <taxon>Rotifera</taxon>
        <taxon>Eurotatoria</taxon>
        <taxon>Monogononta</taxon>
        <taxon>Pseudotrocha</taxon>
        <taxon>Ploima</taxon>
        <taxon>Brachionidae</taxon>
        <taxon>Brachionus</taxon>
    </lineage>
</organism>
<evidence type="ECO:0000259" key="4">
    <source>
        <dbReference type="PROSITE" id="PS50102"/>
    </source>
</evidence>
<keyword evidence="1" id="KW-0862">Zinc</keyword>
<dbReference type="AlphaFoldDB" id="A0A813YFV3"/>
<sequence length="162" mass="19419">MSKTELYIGNLGRDVSRRDIEGIFDKYGKVRRCDIKSKGFGSSYAFLEYEDERDAEDALRLENGKEVCGSSMVIEWAKSREQKIRENRIRQTLKAKRQIAKLNECFECGRRGHFARECPEMRRRSVRERETRRDRENRRDRHRSRSRSSSTSNSRRRYRSRS</sequence>
<keyword evidence="1" id="KW-0863">Zinc-finger</keyword>
<dbReference type="PROSITE" id="PS50158">
    <property type="entry name" value="ZF_CCHC"/>
    <property type="match status" value="1"/>
</dbReference>
<dbReference type="InterPro" id="IPR035979">
    <property type="entry name" value="RBD_domain_sf"/>
</dbReference>
<dbReference type="PANTHER" id="PTHR23147">
    <property type="entry name" value="SERINE/ARGININE RICH SPLICING FACTOR"/>
    <property type="match status" value="1"/>
</dbReference>
<dbReference type="Gene3D" id="4.10.60.10">
    <property type="entry name" value="Zinc finger, CCHC-type"/>
    <property type="match status" value="1"/>
</dbReference>
<evidence type="ECO:0000259" key="5">
    <source>
        <dbReference type="PROSITE" id="PS50158"/>
    </source>
</evidence>
<dbReference type="Pfam" id="PF00098">
    <property type="entry name" value="zf-CCHC"/>
    <property type="match status" value="1"/>
</dbReference>
<dbReference type="InterPro" id="IPR000504">
    <property type="entry name" value="RRM_dom"/>
</dbReference>
<keyword evidence="7" id="KW-1185">Reference proteome</keyword>